<sequence length="167" mass="19079">MFKIIIDLMLGAPGRALEALYLNHEVQASLLVLAWMIVVFVGLRSVSRMRSRLRIWVTEILPQYDPDDAQTPERILQALEPRWNEAAATIRFMPTKRGLWTQRATADGLREPAGFTVAGIERLITRIIRRPRNVVSAAAPSPRPTRSARPRQRSQSGRTRQKRPAYR</sequence>
<protein>
    <submittedName>
        <fullName evidence="3">Uncharacterized protein</fullName>
    </submittedName>
</protein>
<name>A0A4P6JN55_KTERU</name>
<evidence type="ECO:0000313" key="4">
    <source>
        <dbReference type="Proteomes" id="UP000290365"/>
    </source>
</evidence>
<evidence type="ECO:0000256" key="2">
    <source>
        <dbReference type="SAM" id="Phobius"/>
    </source>
</evidence>
<dbReference type="KEGG" id="kbs:EPA93_11010"/>
<feature type="region of interest" description="Disordered" evidence="1">
    <location>
        <begin position="134"/>
        <end position="167"/>
    </location>
</feature>
<dbReference type="OrthoDB" id="161056at2"/>
<organism evidence="3 4">
    <name type="scientific">Ktedonosporobacter rubrisoli</name>
    <dbReference type="NCBI Taxonomy" id="2509675"/>
    <lineage>
        <taxon>Bacteria</taxon>
        <taxon>Bacillati</taxon>
        <taxon>Chloroflexota</taxon>
        <taxon>Ktedonobacteria</taxon>
        <taxon>Ktedonobacterales</taxon>
        <taxon>Ktedonosporobacteraceae</taxon>
        <taxon>Ktedonosporobacter</taxon>
    </lineage>
</organism>
<dbReference type="RefSeq" id="WP_129887363.1">
    <property type="nucleotide sequence ID" value="NZ_CP035758.1"/>
</dbReference>
<accession>A0A4P6JN55</accession>
<dbReference type="EMBL" id="CP035758">
    <property type="protein sequence ID" value="QBD76510.1"/>
    <property type="molecule type" value="Genomic_DNA"/>
</dbReference>
<proteinExistence type="predicted"/>
<evidence type="ECO:0000256" key="1">
    <source>
        <dbReference type="SAM" id="MobiDB-lite"/>
    </source>
</evidence>
<keyword evidence="2" id="KW-0812">Transmembrane</keyword>
<evidence type="ECO:0000313" key="3">
    <source>
        <dbReference type="EMBL" id="QBD76510.1"/>
    </source>
</evidence>
<dbReference type="Proteomes" id="UP000290365">
    <property type="component" value="Chromosome"/>
</dbReference>
<dbReference type="AlphaFoldDB" id="A0A4P6JN55"/>
<keyword evidence="4" id="KW-1185">Reference proteome</keyword>
<feature type="compositionally biased region" description="Low complexity" evidence="1">
    <location>
        <begin position="136"/>
        <end position="145"/>
    </location>
</feature>
<keyword evidence="2" id="KW-1133">Transmembrane helix</keyword>
<feature type="transmembrane region" description="Helical" evidence="2">
    <location>
        <begin position="26"/>
        <end position="46"/>
    </location>
</feature>
<gene>
    <name evidence="3" type="ORF">EPA93_11010</name>
</gene>
<keyword evidence="2" id="KW-0472">Membrane</keyword>
<reference evidence="3 4" key="1">
    <citation type="submission" date="2019-01" db="EMBL/GenBank/DDBJ databases">
        <title>Ktedonosporobacter rubrisoli SCAWS-G2.</title>
        <authorList>
            <person name="Huang Y."/>
            <person name="Yan B."/>
        </authorList>
    </citation>
    <scope>NUCLEOTIDE SEQUENCE [LARGE SCALE GENOMIC DNA]</scope>
    <source>
        <strain evidence="3 4">SCAWS-G2</strain>
    </source>
</reference>